<proteinExistence type="predicted"/>
<evidence type="ECO:0000313" key="1">
    <source>
        <dbReference type="EMBL" id="GAH54672.1"/>
    </source>
</evidence>
<name>X1GBS0_9ZZZZ</name>
<feature type="non-terminal residue" evidence="1">
    <location>
        <position position="1"/>
    </location>
</feature>
<comment type="caution">
    <text evidence="1">The sequence shown here is derived from an EMBL/GenBank/DDBJ whole genome shotgun (WGS) entry which is preliminary data.</text>
</comment>
<reference evidence="1" key="1">
    <citation type="journal article" date="2014" name="Front. Microbiol.">
        <title>High frequency of phylogenetically diverse reductive dehalogenase-homologous genes in deep subseafloor sedimentary metagenomes.</title>
        <authorList>
            <person name="Kawai M."/>
            <person name="Futagami T."/>
            <person name="Toyoda A."/>
            <person name="Takaki Y."/>
            <person name="Nishi S."/>
            <person name="Hori S."/>
            <person name="Arai W."/>
            <person name="Tsubouchi T."/>
            <person name="Morono Y."/>
            <person name="Uchiyama I."/>
            <person name="Ito T."/>
            <person name="Fujiyama A."/>
            <person name="Inagaki F."/>
            <person name="Takami H."/>
        </authorList>
    </citation>
    <scope>NUCLEOTIDE SEQUENCE</scope>
    <source>
        <strain evidence="1">Expedition CK06-06</strain>
    </source>
</reference>
<sequence>NYVDFNEIYKEFIELEPKMTVYLAKVFKEMGGKASKSI</sequence>
<accession>X1GBS0</accession>
<gene>
    <name evidence="1" type="ORF">S03H2_32271</name>
</gene>
<organism evidence="1">
    <name type="scientific">marine sediment metagenome</name>
    <dbReference type="NCBI Taxonomy" id="412755"/>
    <lineage>
        <taxon>unclassified sequences</taxon>
        <taxon>metagenomes</taxon>
        <taxon>ecological metagenomes</taxon>
    </lineage>
</organism>
<dbReference type="AlphaFoldDB" id="X1GBS0"/>
<protein>
    <submittedName>
        <fullName evidence="1">Uncharacterized protein</fullName>
    </submittedName>
</protein>
<dbReference type="EMBL" id="BARU01019604">
    <property type="protein sequence ID" value="GAH54672.1"/>
    <property type="molecule type" value="Genomic_DNA"/>
</dbReference>